<feature type="transmembrane region" description="Helical" evidence="1">
    <location>
        <begin position="190"/>
        <end position="211"/>
    </location>
</feature>
<keyword evidence="1" id="KW-0472">Membrane</keyword>
<dbReference type="OrthoDB" id="2496582at2759"/>
<dbReference type="HOGENOM" id="CLU_571170_0_0_1"/>
<reference evidence="3" key="1">
    <citation type="journal article" date="2011" name="Proc. Natl. Acad. Sci. U.S.A.">
        <title>Obligate biotrophy features unraveled by the genomic analysis of rust fungi.</title>
        <authorList>
            <person name="Duplessis S."/>
            <person name="Cuomo C.A."/>
            <person name="Lin Y.-C."/>
            <person name="Aerts A."/>
            <person name="Tisserant E."/>
            <person name="Veneault-Fourrey C."/>
            <person name="Joly D.L."/>
            <person name="Hacquard S."/>
            <person name="Amselem J."/>
            <person name="Cantarel B.L."/>
            <person name="Chiu R."/>
            <person name="Coutinho P.M."/>
            <person name="Feau N."/>
            <person name="Field M."/>
            <person name="Frey P."/>
            <person name="Gelhaye E."/>
            <person name="Goldberg J."/>
            <person name="Grabherr M.G."/>
            <person name="Kodira C.D."/>
            <person name="Kohler A."/>
            <person name="Kuees U."/>
            <person name="Lindquist E.A."/>
            <person name="Lucas S.M."/>
            <person name="Mago R."/>
            <person name="Mauceli E."/>
            <person name="Morin E."/>
            <person name="Murat C."/>
            <person name="Pangilinan J.L."/>
            <person name="Park R."/>
            <person name="Pearson M."/>
            <person name="Quesneville H."/>
            <person name="Rouhier N."/>
            <person name="Sakthikumar S."/>
            <person name="Salamov A.A."/>
            <person name="Schmutz J."/>
            <person name="Selles B."/>
            <person name="Shapiro H."/>
            <person name="Tanguay P."/>
            <person name="Tuskan G.A."/>
            <person name="Henrissat B."/>
            <person name="Van de Peer Y."/>
            <person name="Rouze P."/>
            <person name="Ellis J.G."/>
            <person name="Dodds P.N."/>
            <person name="Schein J.E."/>
            <person name="Zhong S."/>
            <person name="Hamelin R.C."/>
            <person name="Grigoriev I.V."/>
            <person name="Szabo L.J."/>
            <person name="Martin F."/>
        </authorList>
    </citation>
    <scope>NUCLEOTIDE SEQUENCE [LARGE SCALE GENOMIC DNA]</scope>
    <source>
        <strain evidence="3">98AG31 / pathotype 3-4-7</strain>
    </source>
</reference>
<evidence type="ECO:0000313" key="2">
    <source>
        <dbReference type="EMBL" id="EGG11355.1"/>
    </source>
</evidence>
<name>F4R7R0_MELLP</name>
<sequence>MASSLAVAGSATNDTSPEANPFRTLLKIAVSDALELRVDDIGSVSSQLNSCCPHTTQQNTAINPQFPPWALAILLLFAILRGILILICITIMVIPLIKGPASRKKHLCLFRRIYAQPGESSTENRPLTETDFDIHPDLSWAESGIPYVVPSRSYFIAVCELCSSVLYLFAACENYTTYRHSGLRKADTGWYLTLWYGLASPLLTSVQFYIAKPSDGFRVKNSRLPQIFTPTVYNIAWVSWLTITIASMAYWAIRMARELSQSQIICLNVVSALEEAVISWDTRGTTHTALINILHDQSLLARRVQEIVQLLLRMLEHVLRKRDVDSMAVGSEWSSPIWQELEDEFIPSNLLGFLCKSSILVTLSIVSQVSELVYQTHSARELTQLNWRIGSALITHLPGIFMTPALLVQSWRILTERSDESKYQKASLSVDKKNIPKMTSQLLGWDTTVFWGKENEFELGNFPGLCPVESSHSTIREVEENPNKTTTLHIPFGDLSVMRSTVVTHEEIQNSTLRQIQNCPYE</sequence>
<dbReference type="RefSeq" id="XP_007404990.1">
    <property type="nucleotide sequence ID" value="XM_007404928.1"/>
</dbReference>
<keyword evidence="3" id="KW-1185">Reference proteome</keyword>
<dbReference type="KEGG" id="mlr:MELLADRAFT_59505"/>
<protein>
    <submittedName>
        <fullName evidence="2">Uncharacterized protein</fullName>
    </submittedName>
</protein>
<dbReference type="VEuPathDB" id="FungiDB:MELLADRAFT_59505"/>
<keyword evidence="1" id="KW-0812">Transmembrane</keyword>
<dbReference type="AlphaFoldDB" id="F4R7R0"/>
<evidence type="ECO:0000313" key="3">
    <source>
        <dbReference type="Proteomes" id="UP000001072"/>
    </source>
</evidence>
<dbReference type="GeneID" id="18929368"/>
<dbReference type="Proteomes" id="UP000001072">
    <property type="component" value="Unassembled WGS sequence"/>
</dbReference>
<keyword evidence="1" id="KW-1133">Transmembrane helix</keyword>
<dbReference type="EMBL" id="GL883092">
    <property type="protein sequence ID" value="EGG11355.1"/>
    <property type="molecule type" value="Genomic_DNA"/>
</dbReference>
<feature type="transmembrane region" description="Helical" evidence="1">
    <location>
        <begin position="69"/>
        <end position="97"/>
    </location>
</feature>
<proteinExistence type="predicted"/>
<feature type="transmembrane region" description="Helical" evidence="1">
    <location>
        <begin position="232"/>
        <end position="253"/>
    </location>
</feature>
<evidence type="ECO:0000256" key="1">
    <source>
        <dbReference type="SAM" id="Phobius"/>
    </source>
</evidence>
<accession>F4R7R0</accession>
<gene>
    <name evidence="2" type="ORF">MELLADRAFT_59505</name>
</gene>
<organism evidence="3">
    <name type="scientific">Melampsora larici-populina (strain 98AG31 / pathotype 3-4-7)</name>
    <name type="common">Poplar leaf rust fungus</name>
    <dbReference type="NCBI Taxonomy" id="747676"/>
    <lineage>
        <taxon>Eukaryota</taxon>
        <taxon>Fungi</taxon>
        <taxon>Dikarya</taxon>
        <taxon>Basidiomycota</taxon>
        <taxon>Pucciniomycotina</taxon>
        <taxon>Pucciniomycetes</taxon>
        <taxon>Pucciniales</taxon>
        <taxon>Melampsoraceae</taxon>
        <taxon>Melampsora</taxon>
    </lineage>
</organism>
<dbReference type="InParanoid" id="F4R7R0"/>